<dbReference type="GO" id="GO:0046872">
    <property type="term" value="F:metal ion binding"/>
    <property type="evidence" value="ECO:0007669"/>
    <property type="project" value="UniProtKB-KW"/>
</dbReference>
<dbReference type="Proteomes" id="UP000019753">
    <property type="component" value="Unassembled WGS sequence"/>
</dbReference>
<feature type="binding site" evidence="1">
    <location>
        <position position="215"/>
    </location>
    <ligand>
        <name>Mg(2+)</name>
        <dbReference type="ChEBI" id="CHEBI:18420"/>
        <label>1</label>
        <note>catalytic</note>
    </ligand>
</feature>
<comment type="cofactor">
    <cofactor evidence="1">
        <name>Mg(2+)</name>
        <dbReference type="ChEBI" id="CHEBI:18420"/>
    </cofactor>
</comment>
<feature type="binding site" evidence="1">
    <location>
        <position position="66"/>
    </location>
    <ligand>
        <name>Mg(2+)</name>
        <dbReference type="ChEBI" id="CHEBI:18420"/>
        <label>1</label>
        <note>catalytic</note>
    </ligand>
</feature>
<dbReference type="PANTHER" id="PTHR20854">
    <property type="entry name" value="INOSITOL MONOPHOSPHATASE"/>
    <property type="match status" value="1"/>
</dbReference>
<feature type="binding site" evidence="1">
    <location>
        <position position="89"/>
    </location>
    <ligand>
        <name>Mg(2+)</name>
        <dbReference type="ChEBI" id="CHEBI:18420"/>
        <label>1</label>
        <note>catalytic</note>
    </ligand>
</feature>
<feature type="binding site" evidence="1">
    <location>
        <position position="92"/>
    </location>
    <ligand>
        <name>Mg(2+)</name>
        <dbReference type="ChEBI" id="CHEBI:18420"/>
        <label>1</label>
        <note>catalytic</note>
    </ligand>
</feature>
<sequence length="269" mass="28090">MDVDAVRALVEHVAATVVAPRFRALAAGDVHAKGADDVVTVVDHEAEVLLTQGLSELAPGVPVVGEEAVAADPRVLDALEGAPRAWVVDPLDGTRAFVEGSPDHAVMVALVEHGEAVAGWICLPAHGRTFVAERGAGAWVDGRRLVRAPADPEALAGAVAVWAMDAGTRRRVEAGCPELGLGAGTAQRLWSGWEYSRLVTGERDYLGYWRSSPWDHAPGAVLVREAGGVSRFFDGNEYTALPVGGPLLAAADDATWRTVQGVLGTAVGT</sequence>
<dbReference type="Gene3D" id="3.30.540.10">
    <property type="entry name" value="Fructose-1,6-Bisphosphatase, subunit A, domain 1"/>
    <property type="match status" value="1"/>
</dbReference>
<evidence type="ECO:0000256" key="1">
    <source>
        <dbReference type="PIRSR" id="PIRSR600760-2"/>
    </source>
</evidence>
<proteinExistence type="predicted"/>
<dbReference type="PRINTS" id="PR00377">
    <property type="entry name" value="IMPHPHTASES"/>
</dbReference>
<dbReference type="Pfam" id="PF00459">
    <property type="entry name" value="Inositol_P"/>
    <property type="match status" value="1"/>
</dbReference>
<keyword evidence="1" id="KW-0479">Metal-binding</keyword>
<accession>A0A021VUA0</accession>
<organism evidence="2 3">
    <name type="scientific">Actinotalea ferrariae CF5-4</name>
    <dbReference type="NCBI Taxonomy" id="948458"/>
    <lineage>
        <taxon>Bacteria</taxon>
        <taxon>Bacillati</taxon>
        <taxon>Actinomycetota</taxon>
        <taxon>Actinomycetes</taxon>
        <taxon>Micrococcales</taxon>
        <taxon>Cellulomonadaceae</taxon>
        <taxon>Actinotalea</taxon>
    </lineage>
</organism>
<dbReference type="Gene3D" id="3.40.190.80">
    <property type="match status" value="1"/>
</dbReference>
<comment type="caution">
    <text evidence="2">The sequence shown here is derived from an EMBL/GenBank/DDBJ whole genome shotgun (WGS) entry which is preliminary data.</text>
</comment>
<dbReference type="AlphaFoldDB" id="A0A021VUA0"/>
<name>A0A021VUA0_9CELL</name>
<feature type="binding site" evidence="1">
    <location>
        <position position="91"/>
    </location>
    <ligand>
        <name>Mg(2+)</name>
        <dbReference type="ChEBI" id="CHEBI:18420"/>
        <label>1</label>
        <note>catalytic</note>
    </ligand>
</feature>
<dbReference type="GO" id="GO:0008934">
    <property type="term" value="F:inositol monophosphate 1-phosphatase activity"/>
    <property type="evidence" value="ECO:0007669"/>
    <property type="project" value="TreeGrafter"/>
</dbReference>
<reference evidence="2 3" key="1">
    <citation type="submission" date="2014-01" db="EMBL/GenBank/DDBJ databases">
        <title>Actinotalea ferrariae CF5-4.</title>
        <authorList>
            <person name="Chen F."/>
            <person name="Li Y."/>
            <person name="Wang G."/>
        </authorList>
    </citation>
    <scope>NUCLEOTIDE SEQUENCE [LARGE SCALE GENOMIC DNA]</scope>
    <source>
        <strain evidence="2 3">CF5-4</strain>
    </source>
</reference>
<gene>
    <name evidence="2" type="ORF">N866_06600</name>
</gene>
<evidence type="ECO:0000313" key="2">
    <source>
        <dbReference type="EMBL" id="EYR64703.1"/>
    </source>
</evidence>
<dbReference type="GO" id="GO:0007165">
    <property type="term" value="P:signal transduction"/>
    <property type="evidence" value="ECO:0007669"/>
    <property type="project" value="TreeGrafter"/>
</dbReference>
<keyword evidence="1" id="KW-0460">Magnesium</keyword>
<dbReference type="PANTHER" id="PTHR20854:SF4">
    <property type="entry name" value="INOSITOL-1-MONOPHOSPHATASE-RELATED"/>
    <property type="match status" value="1"/>
</dbReference>
<dbReference type="SUPFAM" id="SSF56655">
    <property type="entry name" value="Carbohydrate phosphatase"/>
    <property type="match status" value="1"/>
</dbReference>
<dbReference type="InterPro" id="IPR000760">
    <property type="entry name" value="Inositol_monophosphatase-like"/>
</dbReference>
<protein>
    <submittedName>
        <fullName evidence="2">Inositol monophosphatase</fullName>
    </submittedName>
</protein>
<dbReference type="GO" id="GO:0006020">
    <property type="term" value="P:inositol metabolic process"/>
    <property type="evidence" value="ECO:0007669"/>
    <property type="project" value="TreeGrafter"/>
</dbReference>
<dbReference type="EMBL" id="AXCW01000021">
    <property type="protein sequence ID" value="EYR64703.1"/>
    <property type="molecule type" value="Genomic_DNA"/>
</dbReference>
<evidence type="ECO:0000313" key="3">
    <source>
        <dbReference type="Proteomes" id="UP000019753"/>
    </source>
</evidence>
<keyword evidence="3" id="KW-1185">Reference proteome</keyword>